<dbReference type="PROSITE" id="PS51722">
    <property type="entry name" value="G_TR_2"/>
    <property type="match status" value="1"/>
</dbReference>
<sequence>MHVIATAGHVDHGKSALVRALTGMEPDRCPEERRRGMTIDLGFVWTSMTGAGDVAFVDVPGHERLVTTMLAGVGPVPAVLFVVAADQGWQPQSEEHLAVLDALRVRHGVLAVTRCDLADPVDVREQALTRIARSSLGRVESVAVSSVTRHGLAELRAALVRLVNGLPEADRAADVRLWVDRAFTVRGHGTVVTGTLSAGTIAVGDRLHTAGTTGGPSGGDAVLRVRGLESLKRPRTSVSATARVAVNVHGPATASLRRGSVLLTPGRWLTTDVLDVRLRGGTAPELPRGLTLHLGSAAVPVSVRPLGMDSARLSLAVPLPLRVNDIVLLRDPGRRHIAAAATVLDVRPPRLIRRGDAARRARELDGRTGAPDAATELRRRGMVRRGDLVAMGLRTHAQPVVDDWICAPGHWTRLQQRLAEVVERHAREHPTEPGLTIEAARRLLELPDRGLVHALVQATNGRLGHRDGRIYGSVSQPALPPAVRTAVQEVRARLAARPFHAPEAAELEALGLTPKLLAAAAAAGELLRLPDDIVLLPDADWQAAVALARLDQPFTTSTARITLNTTRRVVIPLLEHLDRRGWTIRLDSRLRRCNSAEIGGEERELDGLQR</sequence>
<dbReference type="Pfam" id="PF00009">
    <property type="entry name" value="GTP_EFTU"/>
    <property type="match status" value="1"/>
</dbReference>
<organism evidence="3 4">
    <name type="scientific">Streptomyces silvisoli</name>
    <dbReference type="NCBI Taxonomy" id="3034235"/>
    <lineage>
        <taxon>Bacteria</taxon>
        <taxon>Bacillati</taxon>
        <taxon>Actinomycetota</taxon>
        <taxon>Actinomycetes</taxon>
        <taxon>Kitasatosporales</taxon>
        <taxon>Streptomycetaceae</taxon>
        <taxon>Streptomyces</taxon>
    </lineage>
</organism>
<dbReference type="RefSeq" id="WP_276092002.1">
    <property type="nucleotide sequence ID" value="NZ_JARJBC010000001.1"/>
</dbReference>
<dbReference type="InterPro" id="IPR009000">
    <property type="entry name" value="Transl_B-barrel_sf"/>
</dbReference>
<protein>
    <submittedName>
        <fullName evidence="3">SelB C-terminal domain-containing protein</fullName>
    </submittedName>
</protein>
<dbReference type="InterPro" id="IPR015191">
    <property type="entry name" value="SelB_WHD4"/>
</dbReference>
<dbReference type="SUPFAM" id="SSF52540">
    <property type="entry name" value="P-loop containing nucleoside triphosphate hydrolases"/>
    <property type="match status" value="1"/>
</dbReference>
<dbReference type="Proteomes" id="UP001216579">
    <property type="component" value="Unassembled WGS sequence"/>
</dbReference>
<dbReference type="Gene3D" id="1.10.10.10">
    <property type="entry name" value="Winged helix-like DNA-binding domain superfamily/Winged helix DNA-binding domain"/>
    <property type="match status" value="1"/>
</dbReference>
<dbReference type="SUPFAM" id="SSF50447">
    <property type="entry name" value="Translation proteins"/>
    <property type="match status" value="1"/>
</dbReference>
<dbReference type="Gene3D" id="1.10.10.2770">
    <property type="match status" value="1"/>
</dbReference>
<dbReference type="PANTHER" id="PTHR43721:SF22">
    <property type="entry name" value="ELONGATION FACTOR TU, MITOCHONDRIAL"/>
    <property type="match status" value="1"/>
</dbReference>
<dbReference type="PROSITE" id="PS00301">
    <property type="entry name" value="G_TR_1"/>
    <property type="match status" value="1"/>
</dbReference>
<dbReference type="Gene3D" id="3.40.50.300">
    <property type="entry name" value="P-loop containing nucleotide triphosphate hydrolases"/>
    <property type="match status" value="1"/>
</dbReference>
<reference evidence="3 4" key="1">
    <citation type="submission" date="2023-03" db="EMBL/GenBank/DDBJ databases">
        <title>Draft genome sequence of Streptomyces sp. RB6PN23 isolated from peat swamp forest in Thailand.</title>
        <authorList>
            <person name="Klaysubun C."/>
            <person name="Duangmal K."/>
        </authorList>
    </citation>
    <scope>NUCLEOTIDE SEQUENCE [LARGE SCALE GENOMIC DNA]</scope>
    <source>
        <strain evidence="3 4">RB6PN23</strain>
    </source>
</reference>
<dbReference type="InterPro" id="IPR031157">
    <property type="entry name" value="G_TR_CS"/>
</dbReference>
<evidence type="ECO:0000256" key="1">
    <source>
        <dbReference type="ARBA" id="ARBA00023134"/>
    </source>
</evidence>
<dbReference type="Gene3D" id="2.40.30.10">
    <property type="entry name" value="Translation factors"/>
    <property type="match status" value="1"/>
</dbReference>
<dbReference type="SUPFAM" id="SSF46785">
    <property type="entry name" value="Winged helix' DNA-binding domain"/>
    <property type="match status" value="1"/>
</dbReference>
<dbReference type="InterPro" id="IPR027417">
    <property type="entry name" value="P-loop_NTPase"/>
</dbReference>
<dbReference type="Pfam" id="PF09107">
    <property type="entry name" value="WHD_3rd_SelB"/>
    <property type="match status" value="1"/>
</dbReference>
<dbReference type="InterPro" id="IPR000795">
    <property type="entry name" value="T_Tr_GTP-bd_dom"/>
</dbReference>
<evidence type="ECO:0000259" key="2">
    <source>
        <dbReference type="PROSITE" id="PS51722"/>
    </source>
</evidence>
<comment type="caution">
    <text evidence="3">The sequence shown here is derived from an EMBL/GenBank/DDBJ whole genome shotgun (WGS) entry which is preliminary data.</text>
</comment>
<dbReference type="InterPro" id="IPR050055">
    <property type="entry name" value="EF-Tu_GTPase"/>
</dbReference>
<dbReference type="CDD" id="cd04171">
    <property type="entry name" value="SelB"/>
    <property type="match status" value="1"/>
</dbReference>
<dbReference type="PANTHER" id="PTHR43721">
    <property type="entry name" value="ELONGATION FACTOR TU-RELATED"/>
    <property type="match status" value="1"/>
</dbReference>
<keyword evidence="4" id="KW-1185">Reference proteome</keyword>
<evidence type="ECO:0000313" key="3">
    <source>
        <dbReference type="EMBL" id="MDF3288166.1"/>
    </source>
</evidence>
<feature type="domain" description="Tr-type G" evidence="2">
    <location>
        <begin position="1"/>
        <end position="168"/>
    </location>
</feature>
<proteinExistence type="predicted"/>
<gene>
    <name evidence="3" type="ORF">P3G67_02745</name>
</gene>
<dbReference type="InterPro" id="IPR036388">
    <property type="entry name" value="WH-like_DNA-bd_sf"/>
</dbReference>
<name>A0ABT5ZEB7_9ACTN</name>
<dbReference type="EMBL" id="JARJBC010000001">
    <property type="protein sequence ID" value="MDF3288166.1"/>
    <property type="molecule type" value="Genomic_DNA"/>
</dbReference>
<evidence type="ECO:0000313" key="4">
    <source>
        <dbReference type="Proteomes" id="UP001216579"/>
    </source>
</evidence>
<keyword evidence="1" id="KW-0342">GTP-binding</keyword>
<keyword evidence="1" id="KW-0547">Nucleotide-binding</keyword>
<accession>A0ABT5ZEB7</accession>
<dbReference type="InterPro" id="IPR036390">
    <property type="entry name" value="WH_DNA-bd_sf"/>
</dbReference>